<dbReference type="Proteomes" id="UP000076532">
    <property type="component" value="Unassembled WGS sequence"/>
</dbReference>
<gene>
    <name evidence="1" type="ORF">FIBSPDRAFT_849995</name>
</gene>
<accession>A0A166TTH8</accession>
<evidence type="ECO:0000313" key="1">
    <source>
        <dbReference type="EMBL" id="KZP30967.1"/>
    </source>
</evidence>
<name>A0A166TTH8_9AGAM</name>
<organism evidence="1 2">
    <name type="scientific">Athelia psychrophila</name>
    <dbReference type="NCBI Taxonomy" id="1759441"/>
    <lineage>
        <taxon>Eukaryota</taxon>
        <taxon>Fungi</taxon>
        <taxon>Dikarya</taxon>
        <taxon>Basidiomycota</taxon>
        <taxon>Agaricomycotina</taxon>
        <taxon>Agaricomycetes</taxon>
        <taxon>Agaricomycetidae</taxon>
        <taxon>Atheliales</taxon>
        <taxon>Atheliaceae</taxon>
        <taxon>Athelia</taxon>
    </lineage>
</organism>
<keyword evidence="2" id="KW-1185">Reference proteome</keyword>
<reference evidence="1 2" key="1">
    <citation type="journal article" date="2016" name="Mol. Biol. Evol.">
        <title>Comparative Genomics of Early-Diverging Mushroom-Forming Fungi Provides Insights into the Origins of Lignocellulose Decay Capabilities.</title>
        <authorList>
            <person name="Nagy L.G."/>
            <person name="Riley R."/>
            <person name="Tritt A."/>
            <person name="Adam C."/>
            <person name="Daum C."/>
            <person name="Floudas D."/>
            <person name="Sun H."/>
            <person name="Yadav J.S."/>
            <person name="Pangilinan J."/>
            <person name="Larsson K.H."/>
            <person name="Matsuura K."/>
            <person name="Barry K."/>
            <person name="Labutti K."/>
            <person name="Kuo R."/>
            <person name="Ohm R.A."/>
            <person name="Bhattacharya S.S."/>
            <person name="Shirouzu T."/>
            <person name="Yoshinaga Y."/>
            <person name="Martin F.M."/>
            <person name="Grigoriev I.V."/>
            <person name="Hibbett D.S."/>
        </authorList>
    </citation>
    <scope>NUCLEOTIDE SEQUENCE [LARGE SCALE GENOMIC DNA]</scope>
    <source>
        <strain evidence="1 2">CBS 109695</strain>
    </source>
</reference>
<dbReference type="EMBL" id="KV417491">
    <property type="protein sequence ID" value="KZP30967.1"/>
    <property type="molecule type" value="Genomic_DNA"/>
</dbReference>
<sequence>QPVDRQHHRVELQVLPSERYWNNVWLGLSIQRSGGGRSARLWFSITCWRGTVDVEHESALDAQQQERVRNRDELPRDLAGREEDLVQARSVMDEVSRFEQRERHSTALEALSAARTELPNSPSWAGGLMRLYLKLHLPLHFLLTGLPPWPPPDISKVEQGRRLDMLSQLYALMLERAGSVTYFALRVMKAISGAALASAGITTGPLGTT</sequence>
<dbReference type="AlphaFoldDB" id="A0A166TTH8"/>
<proteinExistence type="predicted"/>
<evidence type="ECO:0000313" key="2">
    <source>
        <dbReference type="Proteomes" id="UP000076532"/>
    </source>
</evidence>
<feature type="non-terminal residue" evidence="1">
    <location>
        <position position="1"/>
    </location>
</feature>
<protein>
    <submittedName>
        <fullName evidence="1">Uncharacterized protein</fullName>
    </submittedName>
</protein>